<dbReference type="GeneID" id="89925299"/>
<feature type="region of interest" description="Disordered" evidence="6">
    <location>
        <begin position="395"/>
        <end position="467"/>
    </location>
</feature>
<keyword evidence="5 7" id="KW-0472">Membrane</keyword>
<evidence type="ECO:0000256" key="4">
    <source>
        <dbReference type="ARBA" id="ARBA00022989"/>
    </source>
</evidence>
<evidence type="ECO:0000256" key="3">
    <source>
        <dbReference type="ARBA" id="ARBA00022692"/>
    </source>
</evidence>
<feature type="compositionally biased region" description="Basic and acidic residues" evidence="6">
    <location>
        <begin position="452"/>
        <end position="461"/>
    </location>
</feature>
<feature type="compositionally biased region" description="Polar residues" evidence="6">
    <location>
        <begin position="1069"/>
        <end position="1078"/>
    </location>
</feature>
<feature type="region of interest" description="Disordered" evidence="6">
    <location>
        <begin position="1016"/>
        <end position="1173"/>
    </location>
</feature>
<dbReference type="GO" id="GO:0016020">
    <property type="term" value="C:membrane"/>
    <property type="evidence" value="ECO:0007669"/>
    <property type="project" value="UniProtKB-SubCell"/>
</dbReference>
<accession>A0AAV9PFS0</accession>
<feature type="transmembrane region" description="Helical" evidence="7">
    <location>
        <begin position="711"/>
        <end position="730"/>
    </location>
</feature>
<evidence type="ECO:0008006" key="10">
    <source>
        <dbReference type="Google" id="ProtNLM"/>
    </source>
</evidence>
<dbReference type="EMBL" id="JAVRRT010000005">
    <property type="protein sequence ID" value="KAK5172315.1"/>
    <property type="molecule type" value="Genomic_DNA"/>
</dbReference>
<dbReference type="RefSeq" id="XP_064661159.1">
    <property type="nucleotide sequence ID" value="XM_064801208.1"/>
</dbReference>
<feature type="transmembrane region" description="Helical" evidence="7">
    <location>
        <begin position="602"/>
        <end position="624"/>
    </location>
</feature>
<feature type="compositionally biased region" description="Low complexity" evidence="6">
    <location>
        <begin position="410"/>
        <end position="424"/>
    </location>
</feature>
<evidence type="ECO:0000256" key="7">
    <source>
        <dbReference type="SAM" id="Phobius"/>
    </source>
</evidence>
<gene>
    <name evidence="8" type="ORF">LTR77_003953</name>
</gene>
<feature type="compositionally biased region" description="Polar residues" evidence="6">
    <location>
        <begin position="397"/>
        <end position="409"/>
    </location>
</feature>
<comment type="caution">
    <text evidence="8">The sequence shown here is derived from an EMBL/GenBank/DDBJ whole genome shotgun (WGS) entry which is preliminary data.</text>
</comment>
<feature type="compositionally biased region" description="Basic and acidic residues" evidence="6">
    <location>
        <begin position="85"/>
        <end position="103"/>
    </location>
</feature>
<dbReference type="PANTHER" id="PTHR17920:SF3">
    <property type="entry name" value="TRANSMEMBRANE AND COILED-COIL DOMAIN-CONTAINING PROTEIN 4"/>
    <property type="match status" value="1"/>
</dbReference>
<keyword evidence="3 7" id="KW-0812">Transmembrane</keyword>
<evidence type="ECO:0000256" key="1">
    <source>
        <dbReference type="ARBA" id="ARBA00004141"/>
    </source>
</evidence>
<proteinExistence type="inferred from homology"/>
<dbReference type="SUPFAM" id="SSF53474">
    <property type="entry name" value="alpha/beta-Hydrolases"/>
    <property type="match status" value="1"/>
</dbReference>
<feature type="compositionally biased region" description="Low complexity" evidence="6">
    <location>
        <begin position="166"/>
        <end position="177"/>
    </location>
</feature>
<evidence type="ECO:0000313" key="9">
    <source>
        <dbReference type="Proteomes" id="UP001337655"/>
    </source>
</evidence>
<sequence>MPADDDGGKAQQVGKTEETTAVNGVVGKGEEAAQDKKDAPKVDSEADEFGLPVRPARRRRWSEEEGESANGGPGPLAESDVFEDAQERPAEGAKQGNEDEKPTDQPADVEANGTETAKAEAPTTSTQATTQAAPERIDTGLHDAADREKPDEATAGPSNDRRKRSNTSSSQSPSASRPHANSVSEYSHQQVMAPTIEEEVKEEDEWQAMPAYATHRIYDDWGKVLAKEYDEEEDEHLTYASLGGAGKGYTRVQVDDDAQSATSMDDNTAYLFKEPHNSNALFDEDEEGKDMLSQMQATKQLLTEGQRIAYVGVVRLSIGKMLDSVNGLERAKGAKKQIEFATEAMKMWGQKIMVRLYSHMEIDSAEQVMVEQLAEHGVLPSDLTPALMANARVKNPANANDPSETSSFKSANSARPSMSSPRPSDTFEKRHSAQNLSVPGTPSLPDPPPAYQEHDADELTSRDQSQIEGSKNLDIDIRWTVLCDLFLLLIADSTYDARSRTLLEHVGEALSVEWQEVCRFEKRVTDALEMQEQADKENWNEEEHLESRKKRARNKRMMVMGLCTVGGGLVIGLSAGVLAPVIGAGLAAGFTTIGVAGTSTFLGGTGAAALIGTAGTLTGSVIGVRSSARRTGAVKTFEYRPLFNNKRTNLIVTVSGWMTGNVDDVRLPFSTVDPIMGDIYSVNWEPDMLKSTGQTIQILATEALTQTVQQILASTVLTALMAGLSLPIILTKLSYLIDNPWTVSLARADATGLILADSIIDRNLGVRPITLVGFSLGSRVIFSCLKELAKRGALGLVQNVYLFGSPIVAKHEEYLRARTVVSGRFLNGYASNDWILGYLFRATSGGIMRVSGLSSVDVPGIENKDVTELVPGHMAYRGMMPTLLSSVGWAVDGLEFNEIEDPDPENHEKRQRELLNEIEAARRELEAKEQANGGQKAGGFKSFFKRKKISKKEWETYDERSQKVLEGDEAEAERVAKEGEEKNVMFDVDAIRAEAMRLALEGGDVEEIKRHLRVREIESTLPALKVEGGVGASRPDSSPAPGGAGTPNGGLRQTKSYDGTRASGPAGSAYTNGHSSYNESEDGVRMSFDPSEHQPPAYSSKNPSQQSLSPAPSPAPERPPLKSASTSPALPSTSTLGGSPAARPNGSPNPVHNPWADGDDDFGKEKEVSMSFE</sequence>
<dbReference type="AlphaFoldDB" id="A0AAV9PFS0"/>
<protein>
    <recommendedName>
        <fullName evidence="10">DUF726-domain-containing protein</fullName>
    </recommendedName>
</protein>
<comment type="similarity">
    <text evidence="2">Belongs to the TMCO4 family.</text>
</comment>
<feature type="compositionally biased region" description="Low complexity" evidence="6">
    <location>
        <begin position="1032"/>
        <end position="1041"/>
    </location>
</feature>
<feature type="compositionally biased region" description="Low complexity" evidence="6">
    <location>
        <begin position="119"/>
        <end position="134"/>
    </location>
</feature>
<dbReference type="PANTHER" id="PTHR17920">
    <property type="entry name" value="TRANSMEMBRANE AND COILED-COIL DOMAIN-CONTAINING PROTEIN 4 TMCO4"/>
    <property type="match status" value="1"/>
</dbReference>
<feature type="compositionally biased region" description="Basic and acidic residues" evidence="6">
    <location>
        <begin position="1161"/>
        <end position="1173"/>
    </location>
</feature>
<evidence type="ECO:0000256" key="5">
    <source>
        <dbReference type="ARBA" id="ARBA00023136"/>
    </source>
</evidence>
<keyword evidence="9" id="KW-1185">Reference proteome</keyword>
<feature type="compositionally biased region" description="Low complexity" evidence="6">
    <location>
        <begin position="1121"/>
        <end position="1136"/>
    </location>
</feature>
<organism evidence="8 9">
    <name type="scientific">Saxophila tyrrhenica</name>
    <dbReference type="NCBI Taxonomy" id="1690608"/>
    <lineage>
        <taxon>Eukaryota</taxon>
        <taxon>Fungi</taxon>
        <taxon>Dikarya</taxon>
        <taxon>Ascomycota</taxon>
        <taxon>Pezizomycotina</taxon>
        <taxon>Dothideomycetes</taxon>
        <taxon>Dothideomycetidae</taxon>
        <taxon>Mycosphaerellales</taxon>
        <taxon>Extremaceae</taxon>
        <taxon>Saxophila</taxon>
    </lineage>
</organism>
<dbReference type="InterPro" id="IPR007941">
    <property type="entry name" value="DUF726"/>
</dbReference>
<dbReference type="Pfam" id="PF05277">
    <property type="entry name" value="DUF726"/>
    <property type="match status" value="1"/>
</dbReference>
<name>A0AAV9PFS0_9PEZI</name>
<feature type="transmembrane region" description="Helical" evidence="7">
    <location>
        <begin position="557"/>
        <end position="582"/>
    </location>
</feature>
<feature type="compositionally biased region" description="Basic and acidic residues" evidence="6">
    <location>
        <begin position="28"/>
        <end position="44"/>
    </location>
</feature>
<reference evidence="8 9" key="1">
    <citation type="submission" date="2023-08" db="EMBL/GenBank/DDBJ databases">
        <title>Black Yeasts Isolated from many extreme environments.</title>
        <authorList>
            <person name="Coleine C."/>
            <person name="Stajich J.E."/>
            <person name="Selbmann L."/>
        </authorList>
    </citation>
    <scope>NUCLEOTIDE SEQUENCE [LARGE SCALE GENOMIC DNA]</scope>
    <source>
        <strain evidence="8 9">CCFEE 5935</strain>
    </source>
</reference>
<evidence type="ECO:0000256" key="2">
    <source>
        <dbReference type="ARBA" id="ARBA00009824"/>
    </source>
</evidence>
<feature type="compositionally biased region" description="Polar residues" evidence="6">
    <location>
        <begin position="179"/>
        <end position="190"/>
    </location>
</feature>
<evidence type="ECO:0000256" key="6">
    <source>
        <dbReference type="SAM" id="MobiDB-lite"/>
    </source>
</evidence>
<comment type="subcellular location">
    <subcellularLocation>
        <location evidence="1">Membrane</location>
        <topology evidence="1">Multi-pass membrane protein</topology>
    </subcellularLocation>
</comment>
<dbReference type="InterPro" id="IPR029058">
    <property type="entry name" value="AB_hydrolase_fold"/>
</dbReference>
<dbReference type="Proteomes" id="UP001337655">
    <property type="component" value="Unassembled WGS sequence"/>
</dbReference>
<feature type="region of interest" description="Disordered" evidence="6">
    <location>
        <begin position="1"/>
        <end position="190"/>
    </location>
</feature>
<evidence type="ECO:0000313" key="8">
    <source>
        <dbReference type="EMBL" id="KAK5172315.1"/>
    </source>
</evidence>
<feature type="compositionally biased region" description="Basic and acidic residues" evidence="6">
    <location>
        <begin position="135"/>
        <end position="152"/>
    </location>
</feature>
<keyword evidence="4 7" id="KW-1133">Transmembrane helix</keyword>